<feature type="domain" description="HNH nuclease" evidence="3">
    <location>
        <begin position="338"/>
        <end position="397"/>
    </location>
</feature>
<keyword evidence="5" id="KW-1185">Reference proteome</keyword>
<dbReference type="InterPro" id="IPR036388">
    <property type="entry name" value="WH-like_DNA-bd_sf"/>
</dbReference>
<keyword evidence="4" id="KW-0255">Endonuclease</keyword>
<dbReference type="InterPro" id="IPR002711">
    <property type="entry name" value="HNH"/>
</dbReference>
<sequence length="424" mass="47713">MSVEDPTVQQRIDELAENTVLSEQETRVFALEEYGFSRAEIAEELGISRSTVNEYVRRISQRRQKVQRTLDLLDDSVERQSTDAEETSLSGFDVTADGRRQLFLCPTANEQALKHFDKTLLNGVNVDEHRDLIPNQFNGTLSVWGTGTSVGKKVRRGDVLAFYVGDRTYSHIAVVKETETNKELDRALWTPYEGTLKQDAADSWPHVFYLTDPVEVNIRSPLLHDDLGYDDEFPLGFRRVANHRVGDLYSRYGSMERYIEQAMARSAAEGGATGQTTIDMHYESSIGPSENTADRIADEIENETQLTLDELRERAEDASQETATRTTTTTNRRRRSRAVKDYALARADGICEGCEENAPFVTPSGNPYLEVHHVFQVSDDGADSPDAVVAICPTCHSRIHHADDGSEYNAELIEKLRTEIEPDE</sequence>
<feature type="region of interest" description="Disordered" evidence="1">
    <location>
        <begin position="313"/>
        <end position="335"/>
    </location>
</feature>
<keyword evidence="4" id="KW-0540">Nuclease</keyword>
<reference evidence="4 5" key="1">
    <citation type="journal article" date="2019" name="Int. J. Syst. Evol. Microbiol.">
        <title>The Global Catalogue of Microorganisms (GCM) 10K type strain sequencing project: providing services to taxonomists for standard genome sequencing and annotation.</title>
        <authorList>
            <consortium name="The Broad Institute Genomics Platform"/>
            <consortium name="The Broad Institute Genome Sequencing Center for Infectious Disease"/>
            <person name="Wu L."/>
            <person name="Ma J."/>
        </authorList>
    </citation>
    <scope>NUCLEOTIDE SEQUENCE [LARGE SCALE GENOMIC DNA]</scope>
    <source>
        <strain evidence="4 5">PSR21</strain>
    </source>
</reference>
<evidence type="ECO:0000313" key="5">
    <source>
        <dbReference type="Proteomes" id="UP001596547"/>
    </source>
</evidence>
<dbReference type="InterPro" id="IPR000792">
    <property type="entry name" value="Tscrpt_reg_LuxR_C"/>
</dbReference>
<dbReference type="PRINTS" id="PR00038">
    <property type="entry name" value="HTHLUXR"/>
</dbReference>
<dbReference type="Pfam" id="PF01844">
    <property type="entry name" value="HNH"/>
    <property type="match status" value="1"/>
</dbReference>
<protein>
    <submittedName>
        <fullName evidence="4">HNH endonuclease</fullName>
    </submittedName>
</protein>
<dbReference type="SMART" id="SM00507">
    <property type="entry name" value="HNHc"/>
    <property type="match status" value="1"/>
</dbReference>
<dbReference type="Gene3D" id="1.10.10.10">
    <property type="entry name" value="Winged helix-like DNA-binding domain superfamily/Winged helix DNA-binding domain"/>
    <property type="match status" value="1"/>
</dbReference>
<name>A0ABD6AA39_9EURY</name>
<dbReference type="InterPro" id="IPR016032">
    <property type="entry name" value="Sig_transdc_resp-reg_C-effctor"/>
</dbReference>
<dbReference type="GO" id="GO:0004519">
    <property type="term" value="F:endonuclease activity"/>
    <property type="evidence" value="ECO:0007669"/>
    <property type="project" value="UniProtKB-KW"/>
</dbReference>
<dbReference type="SMART" id="SM00421">
    <property type="entry name" value="HTH_LUXR"/>
    <property type="match status" value="1"/>
</dbReference>
<keyword evidence="4" id="KW-0378">Hydrolase</keyword>
<proteinExistence type="predicted"/>
<dbReference type="Proteomes" id="UP001596547">
    <property type="component" value="Unassembled WGS sequence"/>
</dbReference>
<gene>
    <name evidence="4" type="ORF">ACFQPE_10580</name>
</gene>
<dbReference type="Gene3D" id="1.10.30.50">
    <property type="match status" value="1"/>
</dbReference>
<dbReference type="CDD" id="cd00085">
    <property type="entry name" value="HNHc"/>
    <property type="match status" value="1"/>
</dbReference>
<dbReference type="Pfam" id="PF00196">
    <property type="entry name" value="GerE"/>
    <property type="match status" value="1"/>
</dbReference>
<feature type="domain" description="HTH luxR-type" evidence="2">
    <location>
        <begin position="18"/>
        <end position="76"/>
    </location>
</feature>
<dbReference type="EMBL" id="JBHTBF010000002">
    <property type="protein sequence ID" value="MFC7317235.1"/>
    <property type="molecule type" value="Genomic_DNA"/>
</dbReference>
<dbReference type="AlphaFoldDB" id="A0ABD6AA39"/>
<evidence type="ECO:0000313" key="4">
    <source>
        <dbReference type="EMBL" id="MFC7317235.1"/>
    </source>
</evidence>
<dbReference type="GeneID" id="79316106"/>
<evidence type="ECO:0000256" key="1">
    <source>
        <dbReference type="SAM" id="MobiDB-lite"/>
    </source>
</evidence>
<evidence type="ECO:0000259" key="2">
    <source>
        <dbReference type="SMART" id="SM00421"/>
    </source>
</evidence>
<comment type="caution">
    <text evidence="4">The sequence shown here is derived from an EMBL/GenBank/DDBJ whole genome shotgun (WGS) entry which is preliminary data.</text>
</comment>
<dbReference type="SUPFAM" id="SSF46894">
    <property type="entry name" value="C-terminal effector domain of the bipartite response regulators"/>
    <property type="match status" value="1"/>
</dbReference>
<accession>A0ABD6AA39</accession>
<evidence type="ECO:0000259" key="3">
    <source>
        <dbReference type="SMART" id="SM00507"/>
    </source>
</evidence>
<dbReference type="InterPro" id="IPR003615">
    <property type="entry name" value="HNH_nuc"/>
</dbReference>
<dbReference type="RefSeq" id="WP_276303513.1">
    <property type="nucleotide sequence ID" value="NZ_CP119992.1"/>
</dbReference>
<organism evidence="4 5">
    <name type="scientific">Halomarina halobia</name>
    <dbReference type="NCBI Taxonomy" id="3033386"/>
    <lineage>
        <taxon>Archaea</taxon>
        <taxon>Methanobacteriati</taxon>
        <taxon>Methanobacteriota</taxon>
        <taxon>Stenosarchaea group</taxon>
        <taxon>Halobacteria</taxon>
        <taxon>Halobacteriales</taxon>
        <taxon>Natronomonadaceae</taxon>
        <taxon>Halomarina</taxon>
    </lineage>
</organism>